<feature type="chain" id="PRO_5016372089" evidence="7">
    <location>
        <begin position="21"/>
        <end position="393"/>
    </location>
</feature>
<gene>
    <name evidence="9" type="ORF">C7212DRAFT_366260</name>
</gene>
<dbReference type="Pfam" id="PF01522">
    <property type="entry name" value="Polysacc_deac_1"/>
    <property type="match status" value="1"/>
</dbReference>
<evidence type="ECO:0000256" key="5">
    <source>
        <dbReference type="ARBA" id="ARBA00023277"/>
    </source>
</evidence>
<keyword evidence="2" id="KW-0479">Metal-binding</keyword>
<feature type="domain" description="NodB homology" evidence="8">
    <location>
        <begin position="196"/>
        <end position="379"/>
    </location>
</feature>
<protein>
    <submittedName>
        <fullName evidence="9">Carbohydrate Esterase Family 4 protein</fullName>
    </submittedName>
</protein>
<evidence type="ECO:0000256" key="1">
    <source>
        <dbReference type="ARBA" id="ARBA00001941"/>
    </source>
</evidence>
<dbReference type="PROSITE" id="PS51677">
    <property type="entry name" value="NODB"/>
    <property type="match status" value="1"/>
</dbReference>
<evidence type="ECO:0000256" key="7">
    <source>
        <dbReference type="SAM" id="SignalP"/>
    </source>
</evidence>
<dbReference type="InterPro" id="IPR002509">
    <property type="entry name" value="NODB_dom"/>
</dbReference>
<keyword evidence="4" id="KW-0378">Hydrolase</keyword>
<evidence type="ECO:0000313" key="9">
    <source>
        <dbReference type="EMBL" id="PWW72833.1"/>
    </source>
</evidence>
<dbReference type="PANTHER" id="PTHR46471">
    <property type="entry name" value="CHITIN DEACETYLASE"/>
    <property type="match status" value="1"/>
</dbReference>
<dbReference type="Gene3D" id="3.20.20.370">
    <property type="entry name" value="Glycoside hydrolase/deacetylase"/>
    <property type="match status" value="1"/>
</dbReference>
<evidence type="ECO:0000313" key="10">
    <source>
        <dbReference type="Proteomes" id="UP000246991"/>
    </source>
</evidence>
<dbReference type="GO" id="GO:0005975">
    <property type="term" value="P:carbohydrate metabolic process"/>
    <property type="evidence" value="ECO:0007669"/>
    <property type="project" value="InterPro"/>
</dbReference>
<dbReference type="GO" id="GO:0046872">
    <property type="term" value="F:metal ion binding"/>
    <property type="evidence" value="ECO:0007669"/>
    <property type="project" value="UniProtKB-KW"/>
</dbReference>
<evidence type="ECO:0000256" key="6">
    <source>
        <dbReference type="ARBA" id="ARBA00023285"/>
    </source>
</evidence>
<dbReference type="InterPro" id="IPR011330">
    <property type="entry name" value="Glyco_hydro/deAcase_b/a-brl"/>
</dbReference>
<dbReference type="OrthoDB" id="2128708at2759"/>
<dbReference type="Proteomes" id="UP000246991">
    <property type="component" value="Unassembled WGS sequence"/>
</dbReference>
<evidence type="ECO:0000259" key="8">
    <source>
        <dbReference type="PROSITE" id="PS51677"/>
    </source>
</evidence>
<dbReference type="EMBL" id="PYWC01000093">
    <property type="protein sequence ID" value="PWW72833.1"/>
    <property type="molecule type" value="Genomic_DNA"/>
</dbReference>
<comment type="caution">
    <text evidence="9">The sequence shown here is derived from an EMBL/GenBank/DDBJ whole genome shotgun (WGS) entry which is preliminary data.</text>
</comment>
<keyword evidence="10" id="KW-1185">Reference proteome</keyword>
<evidence type="ECO:0000256" key="2">
    <source>
        <dbReference type="ARBA" id="ARBA00022723"/>
    </source>
</evidence>
<evidence type="ECO:0000256" key="3">
    <source>
        <dbReference type="ARBA" id="ARBA00022729"/>
    </source>
</evidence>
<keyword evidence="6" id="KW-0170">Cobalt</keyword>
<keyword evidence="5" id="KW-0119">Carbohydrate metabolism</keyword>
<dbReference type="AlphaFoldDB" id="A0A317SEI7"/>
<dbReference type="GO" id="GO:0016810">
    <property type="term" value="F:hydrolase activity, acting on carbon-nitrogen (but not peptide) bonds"/>
    <property type="evidence" value="ECO:0007669"/>
    <property type="project" value="InterPro"/>
</dbReference>
<name>A0A317SEI7_9PEZI</name>
<dbReference type="CDD" id="cd10917">
    <property type="entry name" value="CE4_NodB_like_6s_7s"/>
    <property type="match status" value="1"/>
</dbReference>
<keyword evidence="3 7" id="KW-0732">Signal</keyword>
<proteinExistence type="predicted"/>
<dbReference type="PANTHER" id="PTHR46471:SF6">
    <property type="entry name" value="GLYCOSYL HYDROLASE"/>
    <property type="match status" value="1"/>
</dbReference>
<dbReference type="SUPFAM" id="SSF88713">
    <property type="entry name" value="Glycoside hydrolase/deacetylase"/>
    <property type="match status" value="1"/>
</dbReference>
<accession>A0A317SEI7</accession>
<sequence length="393" mass="43457">MNARNLFLLALGGFTSGVLSQTVIDEFKDPGTNARGNYHGCDEGAGITCTWGGDGLTIISSDVDYSFYSQFDNAGCQDVSSWERQYVHIKFSGSHDFSIAMQQNNDGCKFDQAPYPETWDIVYAADYSDGSDIFVPVSHFNINKGRAIGIAFKAFRNAGAETKFSLLEIVSDLPGGRSVPEKKATGPLYFACTRPNSIAFGIDDGSPEFTKEIMDIIDQENIKVTFFAVGQALDDPSQNFKAVYLEAIQKGHQVCPPPKIEGLQDLAAIDNEFRLSRESTLKNLGVDSKYYRAPYGTDGALTRQRLQANVPGARAINWSVDIEDWLWGQSDTPEKQSEAVIRDLNRGGNLFVAHYLYRSTVDQFRTFIQLAKGTGKNIMRIDQCLEDPEAPPL</sequence>
<organism evidence="9 10">
    <name type="scientific">Tuber magnatum</name>
    <name type="common">white Piedmont truffle</name>
    <dbReference type="NCBI Taxonomy" id="42249"/>
    <lineage>
        <taxon>Eukaryota</taxon>
        <taxon>Fungi</taxon>
        <taxon>Dikarya</taxon>
        <taxon>Ascomycota</taxon>
        <taxon>Pezizomycotina</taxon>
        <taxon>Pezizomycetes</taxon>
        <taxon>Pezizales</taxon>
        <taxon>Tuberaceae</taxon>
        <taxon>Tuber</taxon>
    </lineage>
</organism>
<dbReference type="STRING" id="42249.A0A317SEI7"/>
<reference evidence="9 10" key="1">
    <citation type="submission" date="2018-03" db="EMBL/GenBank/DDBJ databases">
        <title>Genomes of Pezizomycetes fungi and the evolution of truffles.</title>
        <authorList>
            <person name="Murat C."/>
            <person name="Payen T."/>
            <person name="Noel B."/>
            <person name="Kuo A."/>
            <person name="Martin F.M."/>
        </authorList>
    </citation>
    <scope>NUCLEOTIDE SEQUENCE [LARGE SCALE GENOMIC DNA]</scope>
    <source>
        <strain evidence="9">091103-1</strain>
    </source>
</reference>
<evidence type="ECO:0000256" key="4">
    <source>
        <dbReference type="ARBA" id="ARBA00022801"/>
    </source>
</evidence>
<feature type="signal peptide" evidence="7">
    <location>
        <begin position="1"/>
        <end position="20"/>
    </location>
</feature>
<comment type="cofactor">
    <cofactor evidence="1">
        <name>Co(2+)</name>
        <dbReference type="ChEBI" id="CHEBI:48828"/>
    </cofactor>
</comment>